<dbReference type="Gene3D" id="3.40.50.1820">
    <property type="entry name" value="alpha/beta hydrolase"/>
    <property type="match status" value="1"/>
</dbReference>
<dbReference type="OrthoDB" id="556502at2"/>
<gene>
    <name evidence="2" type="ORF">OPDIPICF_04490</name>
</gene>
<evidence type="ECO:0000256" key="1">
    <source>
        <dbReference type="SAM" id="SignalP"/>
    </source>
</evidence>
<keyword evidence="3" id="KW-1185">Reference proteome</keyword>
<feature type="signal peptide" evidence="1">
    <location>
        <begin position="1"/>
        <end position="26"/>
    </location>
</feature>
<protein>
    <recommendedName>
        <fullName evidence="4">DUF676 domain-containing protein</fullName>
    </recommendedName>
</protein>
<keyword evidence="1" id="KW-0732">Signal</keyword>
<feature type="chain" id="PRO_5025051529" description="DUF676 domain-containing protein" evidence="1">
    <location>
        <begin position="27"/>
        <end position="637"/>
    </location>
</feature>
<dbReference type="EMBL" id="CACSIO010000009">
    <property type="protein sequence ID" value="CAA0102885.1"/>
    <property type="molecule type" value="Genomic_DNA"/>
</dbReference>
<name>A0A5S9PGA0_9GAMM</name>
<reference evidence="2 3" key="1">
    <citation type="submission" date="2019-11" db="EMBL/GenBank/DDBJ databases">
        <authorList>
            <person name="Holert J."/>
        </authorList>
    </citation>
    <scope>NUCLEOTIDE SEQUENCE [LARGE SCALE GENOMIC DNA]</scope>
    <source>
        <strain evidence="2">SB11_3</strain>
    </source>
</reference>
<dbReference type="SUPFAM" id="SSF53474">
    <property type="entry name" value="alpha/beta-Hydrolases"/>
    <property type="match status" value="1"/>
</dbReference>
<accession>A0A5S9PGA0</accession>
<dbReference type="Proteomes" id="UP000441399">
    <property type="component" value="Unassembled WGS sequence"/>
</dbReference>
<evidence type="ECO:0008006" key="4">
    <source>
        <dbReference type="Google" id="ProtNLM"/>
    </source>
</evidence>
<dbReference type="AlphaFoldDB" id="A0A5S9PGA0"/>
<dbReference type="InterPro" id="IPR029058">
    <property type="entry name" value="AB_hydrolase_fold"/>
</dbReference>
<evidence type="ECO:0000313" key="2">
    <source>
        <dbReference type="EMBL" id="CAA0102885.1"/>
    </source>
</evidence>
<sequence length="637" mass="69063">MYINRRIAAAAAIGLPLMAGAMSSQASLPGIPECSSALTFINGCQVNVVGPYGNGLVTARLLVKQIEDPNNPGTLINPTILTDEDAESYMSKLVIGVDGLTGSSDLYSESQRIANELNLGALAIDYQYDPSLLGRVEDLSAAFAETVRRVSVVRGDEARPAVVFGVSLGGIIARYGLRSMEINDEQTNISAYFSYDSPHEGVFVPQGIQNIPTMLQFTKTQAQNVKNGINIGPIKVGIDLLRAGITQAELDAQQSFIDDLLGTSFTSDLGKQLVIDNIHGNGEYDAFMADLDSMGLPQQSTNYAITAGNFNGVAQDAPTLSGGRFYHFIGRIGEEVTHYSQLDYGEGYLQAEFALYPTKAGQNSIFAGASGTRKDRPCFLGVCWDNYATFGLIKGFPAPSDAKEYDAVPGGWVDFSEFLSAANTIFEDRSDYVVVRHEPEYKFALIPVYSALGLDATLHDYSQSIDVEMAIENDAILFDQVYSVGNGANIEHSNITITAAIESEIQKQASRLSGSEKLLIWLNDPNNDYGILRSIIKDTGLLSSRDSRSLAGAIEDYKIDGDTFETLQDLYEPEAGDLQDWIDDGEDPAEFEYLMQPGIISALLTNAKVNINDLEYSKATCTSHGTPQNICDLLQTP</sequence>
<organism evidence="2 3">
    <name type="scientific">BD1-7 clade bacterium</name>
    <dbReference type="NCBI Taxonomy" id="2029982"/>
    <lineage>
        <taxon>Bacteria</taxon>
        <taxon>Pseudomonadati</taxon>
        <taxon>Pseudomonadota</taxon>
        <taxon>Gammaproteobacteria</taxon>
        <taxon>Cellvibrionales</taxon>
        <taxon>Spongiibacteraceae</taxon>
        <taxon>BD1-7 clade</taxon>
    </lineage>
</organism>
<proteinExistence type="predicted"/>
<evidence type="ECO:0000313" key="3">
    <source>
        <dbReference type="Proteomes" id="UP000441399"/>
    </source>
</evidence>